<dbReference type="GO" id="GO:0004252">
    <property type="term" value="F:serine-type endopeptidase activity"/>
    <property type="evidence" value="ECO:0007669"/>
    <property type="project" value="InterPro"/>
</dbReference>
<accession>A0A1G9JSY0</accession>
<keyword evidence="3 5" id="KW-1133">Transmembrane helix</keyword>
<dbReference type="InterPro" id="IPR022764">
    <property type="entry name" value="Peptidase_S54_rhomboid_dom"/>
</dbReference>
<reference evidence="7 8" key="1">
    <citation type="submission" date="2016-10" db="EMBL/GenBank/DDBJ databases">
        <authorList>
            <person name="de Groot N.N."/>
        </authorList>
    </citation>
    <scope>NUCLEOTIDE SEQUENCE [LARGE SCALE GENOMIC DNA]</scope>
    <source>
        <strain evidence="7 8">CGMCC 1.9159</strain>
    </source>
</reference>
<evidence type="ECO:0000256" key="3">
    <source>
        <dbReference type="ARBA" id="ARBA00022989"/>
    </source>
</evidence>
<evidence type="ECO:0000313" key="7">
    <source>
        <dbReference type="EMBL" id="SDL40730.1"/>
    </source>
</evidence>
<keyword evidence="4 5" id="KW-0472">Membrane</keyword>
<feature type="transmembrane region" description="Helical" evidence="5">
    <location>
        <begin position="69"/>
        <end position="92"/>
    </location>
</feature>
<dbReference type="STRING" id="686624.SAMN04488242_1457"/>
<dbReference type="EMBL" id="FNGP01000002">
    <property type="protein sequence ID" value="SDL40730.1"/>
    <property type="molecule type" value="Genomic_DNA"/>
</dbReference>
<evidence type="ECO:0000313" key="8">
    <source>
        <dbReference type="Proteomes" id="UP000199475"/>
    </source>
</evidence>
<protein>
    <submittedName>
        <fullName evidence="7">Rhomboid family protein</fullName>
    </submittedName>
</protein>
<evidence type="ECO:0000256" key="2">
    <source>
        <dbReference type="ARBA" id="ARBA00022692"/>
    </source>
</evidence>
<feature type="transmembrane region" description="Helical" evidence="5">
    <location>
        <begin position="151"/>
        <end position="169"/>
    </location>
</feature>
<organism evidence="7 8">
    <name type="scientific">Tessaracoccus oleiagri</name>
    <dbReference type="NCBI Taxonomy" id="686624"/>
    <lineage>
        <taxon>Bacteria</taxon>
        <taxon>Bacillati</taxon>
        <taxon>Actinomycetota</taxon>
        <taxon>Actinomycetes</taxon>
        <taxon>Propionibacteriales</taxon>
        <taxon>Propionibacteriaceae</taxon>
        <taxon>Tessaracoccus</taxon>
    </lineage>
</organism>
<proteinExistence type="predicted"/>
<feature type="transmembrane region" description="Helical" evidence="5">
    <location>
        <begin position="123"/>
        <end position="144"/>
    </location>
</feature>
<dbReference type="SUPFAM" id="SSF144091">
    <property type="entry name" value="Rhomboid-like"/>
    <property type="match status" value="1"/>
</dbReference>
<dbReference type="InterPro" id="IPR035952">
    <property type="entry name" value="Rhomboid-like_sf"/>
</dbReference>
<gene>
    <name evidence="7" type="ORF">SAMN04488242_1457</name>
</gene>
<dbReference type="OrthoDB" id="465874at2"/>
<dbReference type="Proteomes" id="UP000199475">
    <property type="component" value="Unassembled WGS sequence"/>
</dbReference>
<keyword evidence="8" id="KW-1185">Reference proteome</keyword>
<dbReference type="Pfam" id="PF01694">
    <property type="entry name" value="Rhomboid"/>
    <property type="match status" value="1"/>
</dbReference>
<keyword evidence="2 5" id="KW-0812">Transmembrane</keyword>
<dbReference type="GO" id="GO:0016020">
    <property type="term" value="C:membrane"/>
    <property type="evidence" value="ECO:0007669"/>
    <property type="project" value="UniProtKB-SubCell"/>
</dbReference>
<evidence type="ECO:0000256" key="5">
    <source>
        <dbReference type="SAM" id="Phobius"/>
    </source>
</evidence>
<sequence>MTLRPRSGVTTEGGREPGQLGKAVAANGGAVGLMWVLEGIDQLTRNSLDQFGIEPRDVNDLGDIFLAPWLHFGWAHLISNSVPFLVLGILIYLSGAARWLVTLVVTIMVSGITVWLLAPPSSITVGASGIVFGFLTYLLVRGFFTKKLGQIGIAVLVMIVYGGVLWGVLPTQSGVSWQAHLGGAVGGVLAAWLMHARRDRPSRRRAQY</sequence>
<dbReference type="AlphaFoldDB" id="A0A1G9JSY0"/>
<dbReference type="InterPro" id="IPR050925">
    <property type="entry name" value="Rhomboid_protease_S54"/>
</dbReference>
<dbReference type="Gene3D" id="1.20.1540.10">
    <property type="entry name" value="Rhomboid-like"/>
    <property type="match status" value="1"/>
</dbReference>
<evidence type="ECO:0000256" key="4">
    <source>
        <dbReference type="ARBA" id="ARBA00023136"/>
    </source>
</evidence>
<dbReference type="PANTHER" id="PTHR43731">
    <property type="entry name" value="RHOMBOID PROTEASE"/>
    <property type="match status" value="1"/>
</dbReference>
<evidence type="ECO:0000256" key="1">
    <source>
        <dbReference type="ARBA" id="ARBA00004141"/>
    </source>
</evidence>
<feature type="domain" description="Peptidase S54 rhomboid" evidence="6">
    <location>
        <begin position="64"/>
        <end position="196"/>
    </location>
</feature>
<evidence type="ECO:0000259" key="6">
    <source>
        <dbReference type="Pfam" id="PF01694"/>
    </source>
</evidence>
<feature type="transmembrane region" description="Helical" evidence="5">
    <location>
        <begin position="99"/>
        <end position="117"/>
    </location>
</feature>
<feature type="transmembrane region" description="Helical" evidence="5">
    <location>
        <begin position="175"/>
        <end position="195"/>
    </location>
</feature>
<comment type="subcellular location">
    <subcellularLocation>
        <location evidence="1">Membrane</location>
        <topology evidence="1">Multi-pass membrane protein</topology>
    </subcellularLocation>
</comment>
<name>A0A1G9JSY0_9ACTN</name>
<dbReference type="PANTHER" id="PTHR43731:SF9">
    <property type="entry name" value="SLR1461 PROTEIN"/>
    <property type="match status" value="1"/>
</dbReference>